<proteinExistence type="predicted"/>
<reference evidence="2 3" key="1">
    <citation type="journal article" date="2023" name="J. Hered.">
        <title>Chromosome-level genome of the wood stork (Mycteria americana) provides insight into avian chromosome evolution.</title>
        <authorList>
            <person name="Flamio R. Jr."/>
            <person name="Ramstad K.M."/>
        </authorList>
    </citation>
    <scope>NUCLEOTIDE SEQUENCE [LARGE SCALE GENOMIC DNA]</scope>
    <source>
        <strain evidence="2">JAX WOST 10</strain>
    </source>
</reference>
<organism evidence="2 3">
    <name type="scientific">Mycteria americana</name>
    <name type="common">Wood stork</name>
    <dbReference type="NCBI Taxonomy" id="33587"/>
    <lineage>
        <taxon>Eukaryota</taxon>
        <taxon>Metazoa</taxon>
        <taxon>Chordata</taxon>
        <taxon>Craniata</taxon>
        <taxon>Vertebrata</taxon>
        <taxon>Euteleostomi</taxon>
        <taxon>Archelosauria</taxon>
        <taxon>Archosauria</taxon>
        <taxon>Dinosauria</taxon>
        <taxon>Saurischia</taxon>
        <taxon>Theropoda</taxon>
        <taxon>Coelurosauria</taxon>
        <taxon>Aves</taxon>
        <taxon>Neognathae</taxon>
        <taxon>Neoaves</taxon>
        <taxon>Aequornithes</taxon>
        <taxon>Ciconiiformes</taxon>
        <taxon>Ciconiidae</taxon>
        <taxon>Mycteria</taxon>
    </lineage>
</organism>
<dbReference type="Proteomes" id="UP001333110">
    <property type="component" value="Unassembled WGS sequence"/>
</dbReference>
<accession>A0AAN7P228</accession>
<feature type="non-terminal residue" evidence="2">
    <location>
        <position position="1475"/>
    </location>
</feature>
<feature type="compositionally biased region" description="Basic residues" evidence="1">
    <location>
        <begin position="215"/>
        <end position="227"/>
    </location>
</feature>
<evidence type="ECO:0000313" key="2">
    <source>
        <dbReference type="EMBL" id="KAK4825802.1"/>
    </source>
</evidence>
<gene>
    <name evidence="2" type="ORF">QYF61_002407</name>
</gene>
<sequence length="1475" mass="163561">MQSEGVLNLHWLQRSQGASCTEMSNHRHACRCLSKSTFRISQSVASCAAGPFHGSPVGWADGDTAVMVHLDGSRTVSEHMDTSDTLALPMPAALGAQPSTALLKLPSLIFQVKDLPHFEVLPDKEWDYREFVLNLETCYKEVDDGVVQMLLQCCIAKVMAFVGLSALEATPAAVELQHDGVVRADHDAFPRHLKSLRYNLAARRPVSETEIGIKQRQRHQVQAKHPPRGRELATAKGISSSRVHRKAGQISRRRDRSLQQRCAEGWLCVMGFEAEDFTWAPSWELKSLAQTQERRDLHLAFPNSEVRQGVGTNVLDLAAKAAEQPQFPQPLPIRLVLQTLHQLHCPSLDTLQHLNVSLVVRGPKLNTGFEERDGVRWSTISWNRSTWLAGSAPLSSAPALHQLTPALERDTCSHSSKLAPAICQRCPKPQEVVTWRGTERCYSGTGGWRPVLQHAKGLLCCTERLQLPQRLLEGINPLWETSHFPKCIEQAKISLWLRSVDGDRPTNNHRITESQNRIGWKRPLRSLSPTVNLTLPRPPLHHVPKHLIQTLDNPFSEVKFPNIQSKPPLVQLEAISSCPITCYLGEETDPHLSTASFQAVVESDKVSPQPPFLQAKQSQLPQPLLIRLLLQTLHQLRCPSLDTLQPLNVSLVVRGPKLNTVFEVRPHQCQVQGHNHFPSPAGHAISDTSQDAIGFLGHLGTLLAHIQAAVNQHPQVLFYQAAFQPLFPKPVALHGVVVAQAQDLALGLTPVVASHSVRIDTFWALFSQFTATLVLVAHFTMNHRIIEQFGLEGNFKGHLVPTRLPWAGTPSTRPVPSNLALNASRDGASTTSLGNLFQCLTTLIVKNFFLISNLNLPSFILKPLPLVLSLHSLVKSPSPAFSYWKAARRSPQSLLFSRLNNPNSLSLSSQERCSIPLIIFVALLWTHSNKSMAALNPFFAQPVFVLGIAPTHVPDLALGLVELHEVLTDPPLKPVKVPLDSIPSLQHFDCSIQLGVVGKHAEGALNPTVHVADKDVKQHWSQYRPLRNTSHHWSPLGHRAVNCNFLSATIKPIPYAPSGPSLKSMSFQFRDKDVKYFPQVQVDDVGFLFVFEFVQELLVHLCRPPGVFSGLPLCWDALFLRLEEGFIPWYSSKQIPEEAKVCSPEVQGSELAVHPPQCPKDLELHHFMVTAAKAALELHIPHQLLLVGENNVQQSTSPHWLLYHLEKEAKMNTFQEPPGLLMPCCVVPPKDIGGAADLSLNPTNVQKGVSDALGTGDISSYTMTRRKAAWYPAPRAGPPVVSKVHTVSTKRNYKIKKSYKCVGAKEESCSYKGDRCVKFKHFVTLTPEQPCASDVIHIRDKRKGHSTVKYKKWTLQWSRADLSEARPSAVPGLALLGCGAADQEQLYPLQPALLRTRGVCRQLVSPACHARANTYLATYVFQQKVHGHPQKKKITNFAQGNNEANPTEKGQKPVPGDAIYNVSFPMTGEPPPKQE</sequence>
<evidence type="ECO:0000313" key="3">
    <source>
        <dbReference type="Proteomes" id="UP001333110"/>
    </source>
</evidence>
<feature type="region of interest" description="Disordered" evidence="1">
    <location>
        <begin position="212"/>
        <end position="238"/>
    </location>
</feature>
<protein>
    <submittedName>
        <fullName evidence="2">Uncharacterized protein</fullName>
    </submittedName>
</protein>
<comment type="caution">
    <text evidence="2">The sequence shown here is derived from an EMBL/GenBank/DDBJ whole genome shotgun (WGS) entry which is preliminary data.</text>
</comment>
<dbReference type="EMBL" id="JAUNZN010000002">
    <property type="protein sequence ID" value="KAK4825802.1"/>
    <property type="molecule type" value="Genomic_DNA"/>
</dbReference>
<evidence type="ECO:0000256" key="1">
    <source>
        <dbReference type="SAM" id="MobiDB-lite"/>
    </source>
</evidence>
<feature type="region of interest" description="Disordered" evidence="1">
    <location>
        <begin position="1440"/>
        <end position="1475"/>
    </location>
</feature>
<name>A0AAN7P228_MYCAM</name>
<keyword evidence="3" id="KW-1185">Reference proteome</keyword>